<dbReference type="SUPFAM" id="SSF159888">
    <property type="entry name" value="YdhG-like"/>
    <property type="match status" value="1"/>
</dbReference>
<name>A8I600_AZOC5</name>
<proteinExistence type="predicted"/>
<protein>
    <submittedName>
        <fullName evidence="2">Uncharacterized conserved protein</fullName>
    </submittedName>
</protein>
<dbReference type="HOGENOM" id="CLU_131962_0_0_5"/>
<dbReference type="eggNOG" id="COG5649">
    <property type="taxonomic scope" value="Bacteria"/>
</dbReference>
<dbReference type="Proteomes" id="UP000000270">
    <property type="component" value="Chromosome"/>
</dbReference>
<dbReference type="Gene3D" id="3.90.1150.200">
    <property type="match status" value="1"/>
</dbReference>
<dbReference type="InterPro" id="IPR014922">
    <property type="entry name" value="YdhG-like"/>
</dbReference>
<reference evidence="2 3" key="6">
    <citation type="journal article" date="2011" name="Appl. Environ. Microbiol.">
        <title>Involvement of the azorhizobial chromosome partition gene (parA) in the onset of bacteroid differentiation during Sesbania rostrata stem nodule development.</title>
        <authorList>
            <person name="Liu CT."/>
            <person name="Lee KB."/>
            <person name="Wang YS."/>
            <person name="Peng MH."/>
            <person name="Lee KT."/>
            <person name="Suzuki S."/>
            <person name="Suzuki T."/>
            <person name="Oyaizu H."/>
        </authorList>
    </citation>
    <scope>NUCLEOTIDE SEQUENCE [LARGE SCALE GENOMIC DNA]</scope>
    <source>
        <strain evidence="3">ATCC 43989 / DSM 5975 / JCM 20966 / LMG 6465 / NBRC 14845 / NCIMB 13405 / ORS 571</strain>
    </source>
</reference>
<sequence length="134" mass="14432">MAGEADNPSALIDAKIAGLGDWRGETLARMRKLIRDTVPGVVETVKWRKPTNPAGVPVWEQDGIICTGEIYKAYVKLTFPKGALLADPAGLFNGSLNGQSMRAIDIREGDVIDPGAFAELVHAAVEFNTAKIKR</sequence>
<dbReference type="KEGG" id="azc:AZC_2344"/>
<evidence type="ECO:0000313" key="2">
    <source>
        <dbReference type="EMBL" id="BAF88342.1"/>
    </source>
</evidence>
<dbReference type="EMBL" id="AP009384">
    <property type="protein sequence ID" value="BAF88342.1"/>
    <property type="molecule type" value="Genomic_DNA"/>
</dbReference>
<reference evidence="2 3" key="3">
    <citation type="journal article" date="2008" name="BMC Genomics">
        <title>The genome of the versatile nitrogen fixer Azorhizobium caulinodans ORS571.</title>
        <authorList>
            <person name="Lee KB."/>
            <person name="Backer P.D."/>
            <person name="Aono T."/>
            <person name="Liu CT."/>
            <person name="Suzuki S."/>
            <person name="Suzuki T."/>
            <person name="Kaneko T."/>
            <person name="Yamada M."/>
            <person name="Tabata S."/>
            <person name="Kupfer D.M."/>
            <person name="Najar F.Z."/>
            <person name="Wiley G.B."/>
            <person name="Roe B."/>
            <person name="Binnewies T.T."/>
            <person name="Ussery D.W."/>
            <person name="D'Haeze W."/>
            <person name="Herder J.D."/>
            <person name="Gevers D."/>
            <person name="Vereecke D."/>
            <person name="Holsters M."/>
            <person name="Oyaizu H."/>
        </authorList>
    </citation>
    <scope>NUCLEOTIDE SEQUENCE [LARGE SCALE GENOMIC DNA]</scope>
    <source>
        <strain evidence="3">ATCC 43989 / DSM 5975 / JCM 20966 / LMG 6465 / NBRC 14845 / NCIMB 13405 / ORS 571</strain>
    </source>
</reference>
<feature type="domain" description="YdhG-like" evidence="1">
    <location>
        <begin position="23"/>
        <end position="125"/>
    </location>
</feature>
<evidence type="ECO:0000259" key="1">
    <source>
        <dbReference type="Pfam" id="PF08818"/>
    </source>
</evidence>
<reference evidence="2 3" key="4">
    <citation type="journal article" date="2009" name="Appl. Environ. Microbiol.">
        <title>Comparative genome-wide transcriptional profiling of Azorhizobium caulinodans ORS571 grown under free-living and symbiotic conditions.</title>
        <authorList>
            <person name="Tsukada S."/>
            <person name="Aono T."/>
            <person name="Akiba N."/>
            <person name="Lee KB."/>
            <person name="Liu CT."/>
            <person name="Toyazaki H."/>
            <person name="Oyaizu H."/>
        </authorList>
    </citation>
    <scope>NUCLEOTIDE SEQUENCE [LARGE SCALE GENOMIC DNA]</scope>
    <source>
        <strain evidence="3">ATCC 43989 / DSM 5975 / JCM 20966 / LMG 6465 / NBRC 14845 / NCIMB 13405 / ORS 571</strain>
    </source>
</reference>
<dbReference type="AlphaFoldDB" id="A8I600"/>
<dbReference type="STRING" id="438753.AZC_2344"/>
<dbReference type="RefSeq" id="WP_012170871.1">
    <property type="nucleotide sequence ID" value="NC_009937.1"/>
</dbReference>
<reference evidence="3" key="2">
    <citation type="submission" date="2007-04" db="EMBL/GenBank/DDBJ databases">
        <title>Complete genome sequence of the nitrogen-fixing bacterium Azorhizobium caulinodans ORS571.</title>
        <authorList>
            <person name="Lee K.B."/>
            <person name="Backer P.D."/>
            <person name="Aono T."/>
            <person name="Liu C.T."/>
            <person name="Suzuki S."/>
            <person name="Suzuki T."/>
            <person name="Kaneko T."/>
            <person name="Yamada M."/>
            <person name="Tabata S."/>
            <person name="Kupfer D.M."/>
            <person name="Najar F.Z."/>
            <person name="Wiley G.B."/>
            <person name="Roe B."/>
            <person name="Binnewies T."/>
            <person name="Ussery D."/>
            <person name="Vereecke D."/>
            <person name="Gevers D."/>
            <person name="Holsters M."/>
            <person name="Oyaizu H."/>
        </authorList>
    </citation>
    <scope>NUCLEOTIDE SEQUENCE [LARGE SCALE GENOMIC DNA]</scope>
    <source>
        <strain evidence="3">ATCC 43989 / DSM 5975 / JCM 20966 / LMG 6465 / NBRC 14845 / NCIMB 13405 / ORS 571</strain>
    </source>
</reference>
<accession>A8I600</accession>
<reference evidence="2 3" key="5">
    <citation type="journal article" date="2010" name="Appl. Environ. Microbiol.">
        <title>phrR-like gene praR of Azorhizobium caulinodans ORS571 is essential for symbiosis with Sesbania rostrata and is involved in expression of reb genes.</title>
        <authorList>
            <person name="Akiba N."/>
            <person name="Aono T."/>
            <person name="Toyazaki H."/>
            <person name="Sato S."/>
            <person name="Oyaizu H."/>
        </authorList>
    </citation>
    <scope>NUCLEOTIDE SEQUENCE [LARGE SCALE GENOMIC DNA]</scope>
    <source>
        <strain evidence="3">ATCC 43989 / DSM 5975 / JCM 20966 / LMG 6465 / NBRC 14845 / NCIMB 13405 / ORS 571</strain>
    </source>
</reference>
<evidence type="ECO:0000313" key="3">
    <source>
        <dbReference type="Proteomes" id="UP000000270"/>
    </source>
</evidence>
<reference evidence="2 3" key="1">
    <citation type="journal article" date="2007" name="Appl. Environ. Microbiol.">
        <title>Rhizobial factors required for stem nodule maturation and maintenance in Sesbania rostrata-Azorhizobium caulinodans ORS571 symbiosis.</title>
        <authorList>
            <person name="Suzuki S."/>
            <person name="Aono T."/>
            <person name="Lee KB."/>
            <person name="Suzuki T."/>
            <person name="Liu CT."/>
            <person name="Miwa H."/>
            <person name="Wakao S."/>
            <person name="Iki T."/>
            <person name="Oyaizu H."/>
        </authorList>
    </citation>
    <scope>NUCLEOTIDE SEQUENCE [LARGE SCALE GENOMIC DNA]</scope>
    <source>
        <strain evidence="3">ATCC 43989 / DSM 5975 / JCM 20966 / LMG 6465 / NBRC 14845 / NCIMB 13405 / ORS 571</strain>
    </source>
</reference>
<keyword evidence="3" id="KW-1185">Reference proteome</keyword>
<gene>
    <name evidence="2" type="ordered locus">AZC_2344</name>
</gene>
<organism evidence="2 3">
    <name type="scientific">Azorhizobium caulinodans (strain ATCC 43989 / DSM 5975 / JCM 20966 / LMG 6465 / NBRC 14845 / NCIMB 13405 / ORS 571)</name>
    <dbReference type="NCBI Taxonomy" id="438753"/>
    <lineage>
        <taxon>Bacteria</taxon>
        <taxon>Pseudomonadati</taxon>
        <taxon>Pseudomonadota</taxon>
        <taxon>Alphaproteobacteria</taxon>
        <taxon>Hyphomicrobiales</taxon>
        <taxon>Xanthobacteraceae</taxon>
        <taxon>Azorhizobium</taxon>
    </lineage>
</organism>
<dbReference type="Pfam" id="PF08818">
    <property type="entry name" value="DUF1801"/>
    <property type="match status" value="1"/>
</dbReference>